<proteinExistence type="predicted"/>
<organism evidence="1 2">
    <name type="scientific">Microbispora rosea</name>
    <dbReference type="NCBI Taxonomy" id="58117"/>
    <lineage>
        <taxon>Bacteria</taxon>
        <taxon>Bacillati</taxon>
        <taxon>Actinomycetota</taxon>
        <taxon>Actinomycetes</taxon>
        <taxon>Streptosporangiales</taxon>
        <taxon>Streptosporangiaceae</taxon>
        <taxon>Microbispora</taxon>
    </lineage>
</organism>
<evidence type="ECO:0000313" key="1">
    <source>
        <dbReference type="EMBL" id="SIS12557.1"/>
    </source>
</evidence>
<dbReference type="STRING" id="58117.SAMN05421833_12985"/>
<evidence type="ECO:0000313" key="2">
    <source>
        <dbReference type="Proteomes" id="UP000186096"/>
    </source>
</evidence>
<sequence length="96" mass="10404">MLNTASTAEGRAILQRAAEDALRLERRGAWACLAHVAREATGAPLPPGPVRPVHIPDRAWDYITTAGCKPLNARTPLQRFAGEGAETQLRRSAFDT</sequence>
<keyword evidence="2" id="KW-1185">Reference proteome</keyword>
<protein>
    <submittedName>
        <fullName evidence="1">Uncharacterized protein</fullName>
    </submittedName>
</protein>
<gene>
    <name evidence="1" type="ORF">SAMN05421833_12985</name>
</gene>
<accession>A0A1N7GIZ5</accession>
<name>A0A1N7GIZ5_9ACTN</name>
<dbReference type="RefSeq" id="WP_076440647.1">
    <property type="nucleotide sequence ID" value="NZ_FTNI01000029.1"/>
</dbReference>
<reference evidence="2" key="1">
    <citation type="submission" date="2017-01" db="EMBL/GenBank/DDBJ databases">
        <authorList>
            <person name="Varghese N."/>
            <person name="Submissions S."/>
        </authorList>
    </citation>
    <scope>NUCLEOTIDE SEQUENCE [LARGE SCALE GENOMIC DNA]</scope>
    <source>
        <strain evidence="2">ATCC 12950</strain>
    </source>
</reference>
<dbReference type="AlphaFoldDB" id="A0A1N7GIZ5"/>
<dbReference type="Proteomes" id="UP000186096">
    <property type="component" value="Unassembled WGS sequence"/>
</dbReference>
<dbReference type="EMBL" id="FTNI01000029">
    <property type="protein sequence ID" value="SIS12557.1"/>
    <property type="molecule type" value="Genomic_DNA"/>
</dbReference>